<evidence type="ECO:0000313" key="3">
    <source>
        <dbReference type="WBParaSite" id="scaffold34861_cov246.g21899"/>
    </source>
</evidence>
<reference evidence="3" key="1">
    <citation type="submission" date="2022-11" db="UniProtKB">
        <authorList>
            <consortium name="WormBaseParasite"/>
        </authorList>
    </citation>
    <scope>IDENTIFICATION</scope>
</reference>
<sequence length="211" mass="23060">MVIQRLTQQQQFPSEKNAKIPVIPPQSIVAENGSNKNNLEEEEISVAETIVLPSKNTSDRLDFTRNWLTSGGSDMSGWAESGGGGENSLPKPYSAKGGTIQDVKDWDEHSLGIAVVPAAVRPQPFRPQLGILPASLGVSGQMHKAPSIEQIRFLRAASQTSNDKRRSFPTIQTEVNNQNASSNNRNLTNRPAFETINQERINPSKVDAMAK</sequence>
<organism evidence="2 3">
    <name type="scientific">Meloidogyne javanica</name>
    <name type="common">Root-knot nematode worm</name>
    <dbReference type="NCBI Taxonomy" id="6303"/>
    <lineage>
        <taxon>Eukaryota</taxon>
        <taxon>Metazoa</taxon>
        <taxon>Ecdysozoa</taxon>
        <taxon>Nematoda</taxon>
        <taxon>Chromadorea</taxon>
        <taxon>Rhabditida</taxon>
        <taxon>Tylenchina</taxon>
        <taxon>Tylenchomorpha</taxon>
        <taxon>Tylenchoidea</taxon>
        <taxon>Meloidogynidae</taxon>
        <taxon>Meloidogyninae</taxon>
        <taxon>Meloidogyne</taxon>
        <taxon>Meloidogyne incognita group</taxon>
    </lineage>
</organism>
<evidence type="ECO:0000313" key="2">
    <source>
        <dbReference type="Proteomes" id="UP000887561"/>
    </source>
</evidence>
<feature type="compositionally biased region" description="Low complexity" evidence="1">
    <location>
        <begin position="176"/>
        <end position="190"/>
    </location>
</feature>
<dbReference type="Proteomes" id="UP000887561">
    <property type="component" value="Unplaced"/>
</dbReference>
<name>A0A915MDR5_MELJA</name>
<dbReference type="WBParaSite" id="scaffold34861_cov246.g21899">
    <property type="protein sequence ID" value="scaffold34861_cov246.g21899"/>
    <property type="gene ID" value="scaffold34861_cov246.g21899"/>
</dbReference>
<proteinExistence type="predicted"/>
<protein>
    <submittedName>
        <fullName evidence="3">Uncharacterized protein</fullName>
    </submittedName>
</protein>
<accession>A0A915MDR5</accession>
<evidence type="ECO:0000256" key="1">
    <source>
        <dbReference type="SAM" id="MobiDB-lite"/>
    </source>
</evidence>
<dbReference type="AlphaFoldDB" id="A0A915MDR5"/>
<keyword evidence="2" id="KW-1185">Reference proteome</keyword>
<feature type="region of interest" description="Disordered" evidence="1">
    <location>
        <begin position="159"/>
        <end position="211"/>
    </location>
</feature>